<dbReference type="InterPro" id="IPR014941">
    <property type="entry name" value="FimB/Mfa2/Mfa3"/>
</dbReference>
<evidence type="ECO:0000256" key="3">
    <source>
        <dbReference type="ARBA" id="ARBA00022729"/>
    </source>
</evidence>
<dbReference type="GO" id="GO:0009279">
    <property type="term" value="C:cell outer membrane"/>
    <property type="evidence" value="ECO:0007669"/>
    <property type="project" value="UniProtKB-SubCell"/>
</dbReference>
<keyword evidence="4" id="KW-0472">Membrane</keyword>
<reference evidence="8 9" key="1">
    <citation type="submission" date="2019-08" db="EMBL/GenBank/DDBJ databases">
        <title>In-depth cultivation of the pig gut microbiome towards novel bacterial diversity and tailored functional studies.</title>
        <authorList>
            <person name="Wylensek D."/>
            <person name="Hitch T.C.A."/>
            <person name="Clavel T."/>
        </authorList>
    </citation>
    <scope>NUCLEOTIDE SEQUENCE [LARGE SCALE GENOMIC DNA]</scope>
    <source>
        <strain evidence="8 9">LKV-178-WT-2A</strain>
    </source>
</reference>
<name>A0A7K0KHZ2_9BACT</name>
<evidence type="ECO:0000256" key="4">
    <source>
        <dbReference type="ARBA" id="ARBA00023136"/>
    </source>
</evidence>
<keyword evidence="9" id="KW-1185">Reference proteome</keyword>
<keyword evidence="5" id="KW-0564">Palmitate</keyword>
<proteinExistence type="inferred from homology"/>
<evidence type="ECO:0000313" key="9">
    <source>
        <dbReference type="Proteomes" id="UP000438914"/>
    </source>
</evidence>
<evidence type="ECO:0000256" key="1">
    <source>
        <dbReference type="ARBA" id="ARBA00004442"/>
    </source>
</evidence>
<dbReference type="Proteomes" id="UP000438914">
    <property type="component" value="Unassembled WGS sequence"/>
</dbReference>
<evidence type="ECO:0000313" key="8">
    <source>
        <dbReference type="EMBL" id="MST85055.1"/>
    </source>
</evidence>
<organism evidence="8 9">
    <name type="scientific">Hallella mizrahii</name>
    <dbReference type="NCBI Taxonomy" id="2606637"/>
    <lineage>
        <taxon>Bacteria</taxon>
        <taxon>Pseudomonadati</taxon>
        <taxon>Bacteroidota</taxon>
        <taxon>Bacteroidia</taxon>
        <taxon>Bacteroidales</taxon>
        <taxon>Prevotellaceae</taxon>
        <taxon>Hallella</taxon>
    </lineage>
</organism>
<accession>A0A7K0KHZ2</accession>
<sequence length="347" mass="38891">MSSAHTHFPLFSRLGFIVAALGALLLSSCGMMEADSGQDCTTYRRVHFVFDMNMLFSDAFAHEVDTVTLYANDASGKIVYTKREAVADIVSRGYMDVNDLPSGTYTFRVWATGENRYDNSYTYGDDIIDREDTTRLTVTVNRNNAEVNHDLTPLFFGVTRNVDMTDYQYGGVRETTVYLTKDTNVFRIVLQNLSGANLTPNDFSFYLTDNNGSLDCTNNLVDDEPLTYRAWSVTSGQAGVTGNDGTTVTSVSAVVAEITTNRLIKGHDMRLHIVNNADGKEIINIPAIDYCLLVKGNYNKNMSDQEYLDREDHYDMVFFIDSQHNWLAASIYINSWRVVLNNASLGE</sequence>
<evidence type="ECO:0000256" key="6">
    <source>
        <dbReference type="ARBA" id="ARBA00023237"/>
    </source>
</evidence>
<keyword evidence="6" id="KW-0998">Cell outer membrane</keyword>
<dbReference type="Gene3D" id="2.60.40.2090">
    <property type="match status" value="1"/>
</dbReference>
<comment type="subcellular location">
    <subcellularLocation>
        <location evidence="1">Cell outer membrane</location>
    </subcellularLocation>
</comment>
<comment type="similarity">
    <text evidence="2">Belongs to the bacteroidetes fimbrillin superfamily. FimB/Mfa2 family.</text>
</comment>
<evidence type="ECO:0000256" key="7">
    <source>
        <dbReference type="ARBA" id="ARBA00023288"/>
    </source>
</evidence>
<dbReference type="RefSeq" id="WP_154534640.1">
    <property type="nucleotide sequence ID" value="NZ_VUNG01000027.1"/>
</dbReference>
<evidence type="ECO:0000256" key="5">
    <source>
        <dbReference type="ARBA" id="ARBA00023139"/>
    </source>
</evidence>
<dbReference type="Gene3D" id="2.60.40.2100">
    <property type="match status" value="1"/>
</dbReference>
<keyword evidence="7" id="KW-0449">Lipoprotein</keyword>
<gene>
    <name evidence="8" type="ORF">FYJ73_10350</name>
</gene>
<dbReference type="Pfam" id="PF08842">
    <property type="entry name" value="Mfa2"/>
    <property type="match status" value="1"/>
</dbReference>
<comment type="caution">
    <text evidence="8">The sequence shown here is derived from an EMBL/GenBank/DDBJ whole genome shotgun (WGS) entry which is preliminary data.</text>
</comment>
<dbReference type="AlphaFoldDB" id="A0A7K0KHZ2"/>
<keyword evidence="3" id="KW-0732">Signal</keyword>
<evidence type="ECO:0000256" key="2">
    <source>
        <dbReference type="ARBA" id="ARBA00007248"/>
    </source>
</evidence>
<dbReference type="EMBL" id="VUNG01000027">
    <property type="protein sequence ID" value="MST85055.1"/>
    <property type="molecule type" value="Genomic_DNA"/>
</dbReference>
<protein>
    <submittedName>
        <fullName evidence="8">FimB/Mfa2 family fimbrial subunit</fullName>
    </submittedName>
</protein>